<dbReference type="InterPro" id="IPR051016">
    <property type="entry name" value="Diverse_Substrate_AcTransf"/>
</dbReference>
<dbReference type="PROSITE" id="PS51186">
    <property type="entry name" value="GNAT"/>
    <property type="match status" value="1"/>
</dbReference>
<evidence type="ECO:0000256" key="2">
    <source>
        <dbReference type="ARBA" id="ARBA00023315"/>
    </source>
</evidence>
<evidence type="ECO:0000313" key="5">
    <source>
        <dbReference type="Proteomes" id="UP000621799"/>
    </source>
</evidence>
<protein>
    <submittedName>
        <fullName evidence="4">GNAT family N-acetyltransferase</fullName>
    </submittedName>
</protein>
<keyword evidence="1" id="KW-0808">Transferase</keyword>
<gene>
    <name evidence="4" type="ORF">IQ235_08995</name>
</gene>
<reference evidence="4" key="1">
    <citation type="submission" date="2020-10" db="EMBL/GenBank/DDBJ databases">
        <authorList>
            <person name="Castelo-Branco R."/>
            <person name="Eusebio N."/>
            <person name="Adriana R."/>
            <person name="Vieira A."/>
            <person name="Brugerolle De Fraissinette N."/>
            <person name="Rezende De Castro R."/>
            <person name="Schneider M.P."/>
            <person name="Vasconcelos V."/>
            <person name="Leao P.N."/>
        </authorList>
    </citation>
    <scope>NUCLEOTIDE SEQUENCE</scope>
    <source>
        <strain evidence="4">LEGE 11467</strain>
    </source>
</reference>
<name>A0A928Z8S8_9CYAN</name>
<dbReference type="AlphaFoldDB" id="A0A928Z8S8"/>
<sequence>MMIRDAMPKDISLIFGLIQKKAEFDRQMGSFSGTLKATPEKLSKTLFGDVPFAKVILAEIAGNAVGFGLYYFRYSSFNALPSLWLDDLYIESKARHQGIGTVLIKEIAAIAQKYNCTHLAWNAIETNQPGVRFYHKIGAEIVAQEGDIFLFKASPTKILKTGC</sequence>
<feature type="domain" description="N-acetyltransferase" evidence="3">
    <location>
        <begin position="1"/>
        <end position="160"/>
    </location>
</feature>
<evidence type="ECO:0000259" key="3">
    <source>
        <dbReference type="PROSITE" id="PS51186"/>
    </source>
</evidence>
<comment type="caution">
    <text evidence="4">The sequence shown here is derived from an EMBL/GenBank/DDBJ whole genome shotgun (WGS) entry which is preliminary data.</text>
</comment>
<evidence type="ECO:0000256" key="1">
    <source>
        <dbReference type="ARBA" id="ARBA00022679"/>
    </source>
</evidence>
<keyword evidence="5" id="KW-1185">Reference proteome</keyword>
<dbReference type="GO" id="GO:0008080">
    <property type="term" value="F:N-acetyltransferase activity"/>
    <property type="evidence" value="ECO:0007669"/>
    <property type="project" value="TreeGrafter"/>
</dbReference>
<dbReference type="PANTHER" id="PTHR10545">
    <property type="entry name" value="DIAMINE N-ACETYLTRANSFERASE"/>
    <property type="match status" value="1"/>
</dbReference>
<dbReference type="EMBL" id="JADEXN010000131">
    <property type="protein sequence ID" value="MBE9040914.1"/>
    <property type="molecule type" value="Genomic_DNA"/>
</dbReference>
<dbReference type="SUPFAM" id="SSF55729">
    <property type="entry name" value="Acyl-CoA N-acyltransferases (Nat)"/>
    <property type="match status" value="1"/>
</dbReference>
<dbReference type="Proteomes" id="UP000621799">
    <property type="component" value="Unassembled WGS sequence"/>
</dbReference>
<dbReference type="InterPro" id="IPR000182">
    <property type="entry name" value="GNAT_dom"/>
</dbReference>
<dbReference type="Pfam" id="PF00583">
    <property type="entry name" value="Acetyltransf_1"/>
    <property type="match status" value="1"/>
</dbReference>
<dbReference type="InterPro" id="IPR016181">
    <property type="entry name" value="Acyl_CoA_acyltransferase"/>
</dbReference>
<dbReference type="PANTHER" id="PTHR10545:SF29">
    <property type="entry name" value="GH14572P-RELATED"/>
    <property type="match status" value="1"/>
</dbReference>
<dbReference type="CDD" id="cd04301">
    <property type="entry name" value="NAT_SF"/>
    <property type="match status" value="1"/>
</dbReference>
<accession>A0A928Z8S8</accession>
<evidence type="ECO:0000313" key="4">
    <source>
        <dbReference type="EMBL" id="MBE9040914.1"/>
    </source>
</evidence>
<organism evidence="4 5">
    <name type="scientific">Zarconia navalis LEGE 11467</name>
    <dbReference type="NCBI Taxonomy" id="1828826"/>
    <lineage>
        <taxon>Bacteria</taxon>
        <taxon>Bacillati</taxon>
        <taxon>Cyanobacteriota</taxon>
        <taxon>Cyanophyceae</taxon>
        <taxon>Oscillatoriophycideae</taxon>
        <taxon>Oscillatoriales</taxon>
        <taxon>Oscillatoriales incertae sedis</taxon>
        <taxon>Zarconia</taxon>
        <taxon>Zarconia navalis</taxon>
    </lineage>
</organism>
<proteinExistence type="predicted"/>
<keyword evidence="2" id="KW-0012">Acyltransferase</keyword>
<dbReference type="Gene3D" id="3.40.630.30">
    <property type="match status" value="1"/>
</dbReference>